<evidence type="ECO:0000313" key="2">
    <source>
        <dbReference type="EMBL" id="GBG73897.1"/>
    </source>
</evidence>
<proteinExistence type="predicted"/>
<feature type="region of interest" description="Disordered" evidence="1">
    <location>
        <begin position="1"/>
        <end position="36"/>
    </location>
</feature>
<dbReference type="Gramene" id="GBG73897">
    <property type="protein sequence ID" value="GBG73897"/>
    <property type="gene ID" value="CBR_g17612"/>
</dbReference>
<feature type="compositionally biased region" description="Basic and acidic residues" evidence="1">
    <location>
        <begin position="17"/>
        <end position="36"/>
    </location>
</feature>
<feature type="region of interest" description="Disordered" evidence="1">
    <location>
        <begin position="259"/>
        <end position="282"/>
    </location>
</feature>
<dbReference type="EMBL" id="BFEA01000192">
    <property type="protein sequence ID" value="GBG73897.1"/>
    <property type="molecule type" value="Genomic_DNA"/>
</dbReference>
<protein>
    <submittedName>
        <fullName evidence="2">Uncharacterized protein</fullName>
    </submittedName>
</protein>
<keyword evidence="3" id="KW-1185">Reference proteome</keyword>
<reference evidence="2 3" key="1">
    <citation type="journal article" date="2018" name="Cell">
        <title>The Chara Genome: Secondary Complexity and Implications for Plant Terrestrialization.</title>
        <authorList>
            <person name="Nishiyama T."/>
            <person name="Sakayama H."/>
            <person name="Vries J.D."/>
            <person name="Buschmann H."/>
            <person name="Saint-Marcoux D."/>
            <person name="Ullrich K.K."/>
            <person name="Haas F.B."/>
            <person name="Vanderstraeten L."/>
            <person name="Becker D."/>
            <person name="Lang D."/>
            <person name="Vosolsobe S."/>
            <person name="Rombauts S."/>
            <person name="Wilhelmsson P.K.I."/>
            <person name="Janitza P."/>
            <person name="Kern R."/>
            <person name="Heyl A."/>
            <person name="Rumpler F."/>
            <person name="Villalobos L.I.A.C."/>
            <person name="Clay J.M."/>
            <person name="Skokan R."/>
            <person name="Toyoda A."/>
            <person name="Suzuki Y."/>
            <person name="Kagoshima H."/>
            <person name="Schijlen E."/>
            <person name="Tajeshwar N."/>
            <person name="Catarino B."/>
            <person name="Hetherington A.J."/>
            <person name="Saltykova A."/>
            <person name="Bonnot C."/>
            <person name="Breuninger H."/>
            <person name="Symeonidi A."/>
            <person name="Radhakrishnan G.V."/>
            <person name="Van Nieuwerburgh F."/>
            <person name="Deforce D."/>
            <person name="Chang C."/>
            <person name="Karol K.G."/>
            <person name="Hedrich R."/>
            <person name="Ulvskov P."/>
            <person name="Glockner G."/>
            <person name="Delwiche C.F."/>
            <person name="Petrasek J."/>
            <person name="Van de Peer Y."/>
            <person name="Friml J."/>
            <person name="Beilby M."/>
            <person name="Dolan L."/>
            <person name="Kohara Y."/>
            <person name="Sugano S."/>
            <person name="Fujiyama A."/>
            <person name="Delaux P.-M."/>
            <person name="Quint M."/>
            <person name="TheiBen G."/>
            <person name="Hagemann M."/>
            <person name="Harholt J."/>
            <person name="Dunand C."/>
            <person name="Zachgo S."/>
            <person name="Langdale J."/>
            <person name="Maumus F."/>
            <person name="Straeten D.V.D."/>
            <person name="Gould S.B."/>
            <person name="Rensing S.A."/>
        </authorList>
    </citation>
    <scope>NUCLEOTIDE SEQUENCE [LARGE SCALE GENOMIC DNA]</scope>
    <source>
        <strain evidence="2 3">S276</strain>
    </source>
</reference>
<accession>A0A388KV30</accession>
<evidence type="ECO:0000256" key="1">
    <source>
        <dbReference type="SAM" id="MobiDB-lite"/>
    </source>
</evidence>
<dbReference type="AlphaFoldDB" id="A0A388KV30"/>
<evidence type="ECO:0000313" key="3">
    <source>
        <dbReference type="Proteomes" id="UP000265515"/>
    </source>
</evidence>
<organism evidence="2 3">
    <name type="scientific">Chara braunii</name>
    <name type="common">Braun's stonewort</name>
    <dbReference type="NCBI Taxonomy" id="69332"/>
    <lineage>
        <taxon>Eukaryota</taxon>
        <taxon>Viridiplantae</taxon>
        <taxon>Streptophyta</taxon>
        <taxon>Charophyceae</taxon>
        <taxon>Charales</taxon>
        <taxon>Characeae</taxon>
        <taxon>Chara</taxon>
    </lineage>
</organism>
<name>A0A388KV30_CHABU</name>
<dbReference type="Proteomes" id="UP000265515">
    <property type="component" value="Unassembled WGS sequence"/>
</dbReference>
<sequence>MSGVEQELPHEPQGQEQSKDQAAMEKEHDRKEIAAREKEIKIQLRLKNLAEMHEKIKQGEHPVELRNGKGKRVCIQEEDPPLLSKAWETFDKLLEVAGGPREHHQEMGVKLVSTDLLSLKGLMKEGFVAAKASDEKVGERLTKVAQRMDWEREVDTLKKELEKPSQETEAIKAEMTELWAGNEAIRQVNQTLNKVNDVLRAYLQVQQTSFQAKEAEWEKRIKDLEARCAQQAPTAVVDWTEVQAFEIRGQPAEEAFKCQKEEEGAGQQKGEEIPLLDKEMLQPEEIPTRKEAEGNEFEWQMPSILALEQVHAASRGHWR</sequence>
<gene>
    <name evidence="2" type="ORF">CBR_g17612</name>
</gene>
<comment type="caution">
    <text evidence="2">The sequence shown here is derived from an EMBL/GenBank/DDBJ whole genome shotgun (WGS) entry which is preliminary data.</text>
</comment>